<feature type="transmembrane region" description="Helical" evidence="1">
    <location>
        <begin position="41"/>
        <end position="61"/>
    </location>
</feature>
<feature type="transmembrane region" description="Helical" evidence="1">
    <location>
        <begin position="232"/>
        <end position="251"/>
    </location>
</feature>
<feature type="transmembrane region" description="Helical" evidence="1">
    <location>
        <begin position="96"/>
        <end position="119"/>
    </location>
</feature>
<protein>
    <recommendedName>
        <fullName evidence="4">Transmembrane protein</fullName>
    </recommendedName>
</protein>
<name>A0CB58_PARTE</name>
<proteinExistence type="predicted"/>
<feature type="transmembrane region" description="Helical" evidence="1">
    <location>
        <begin position="163"/>
        <end position="190"/>
    </location>
</feature>
<sequence length="479" mass="55911">MISEIRMRLLFNMLYFSDFVNTFIAYQYYNLSLFSGINQLFFFVIMTILKIICPALGGFIIDHVQYTLNIFFISLFLTIFSYIYFLGYCWKLIQDYLYFAIGFQILAQQLQTIIIQTMISKHFPEDKIPRQLALFYQYGYTGRLLCAIITLIIYYRLEKLNSISIITGEISTLVMSSIPLVILLSLTICFQRSFATFKVDAFQKIPELQLIPIQSKGNLLQALKEILNTDRAIIAIAAGSIMSIIQIWQSYDVTSLYHNFKSEIDLFFIESKNGYIILGFTIQEAPIIIYFVAIIFARYIAKNIQKQDNALKYLTDKTTDSLMYFLLSTLQLTCTNSLLWLRVFFFIVTLVMQQYIFTVVQVRMICNTILDIKCKFDWHTETKLQNLGVVIRVDLNVYQYLQYLGDQCFELIAQNKLQLSILWIATVKLTIIYGFAFCYSVIGIVLSKMLQFVKQFNEAMKEGNQNQNQNQIRKQLLIK</sequence>
<feature type="transmembrane region" description="Helical" evidence="1">
    <location>
        <begin position="9"/>
        <end position="29"/>
    </location>
</feature>
<keyword evidence="3" id="KW-1185">Reference proteome</keyword>
<reference evidence="2 3" key="1">
    <citation type="journal article" date="2006" name="Nature">
        <title>Global trends of whole-genome duplications revealed by the ciliate Paramecium tetraurelia.</title>
        <authorList>
            <consortium name="Genoscope"/>
            <person name="Aury J.-M."/>
            <person name="Jaillon O."/>
            <person name="Duret L."/>
            <person name="Noel B."/>
            <person name="Jubin C."/>
            <person name="Porcel B.M."/>
            <person name="Segurens B."/>
            <person name="Daubin V."/>
            <person name="Anthouard V."/>
            <person name="Aiach N."/>
            <person name="Arnaiz O."/>
            <person name="Billaut A."/>
            <person name="Beisson J."/>
            <person name="Blanc I."/>
            <person name="Bouhouche K."/>
            <person name="Camara F."/>
            <person name="Duharcourt S."/>
            <person name="Guigo R."/>
            <person name="Gogendeau D."/>
            <person name="Katinka M."/>
            <person name="Keller A.-M."/>
            <person name="Kissmehl R."/>
            <person name="Klotz C."/>
            <person name="Koll F."/>
            <person name="Le Moue A."/>
            <person name="Lepere C."/>
            <person name="Malinsky S."/>
            <person name="Nowacki M."/>
            <person name="Nowak J.K."/>
            <person name="Plattner H."/>
            <person name="Poulain J."/>
            <person name="Ruiz F."/>
            <person name="Serrano V."/>
            <person name="Zagulski M."/>
            <person name="Dessen P."/>
            <person name="Betermier M."/>
            <person name="Weissenbach J."/>
            <person name="Scarpelli C."/>
            <person name="Schachter V."/>
            <person name="Sperling L."/>
            <person name="Meyer E."/>
            <person name="Cohen J."/>
            <person name="Wincker P."/>
        </authorList>
    </citation>
    <scope>NUCLEOTIDE SEQUENCE [LARGE SCALE GENOMIC DNA]</scope>
    <source>
        <strain evidence="2 3">Stock d4-2</strain>
    </source>
</reference>
<dbReference type="SUPFAM" id="SSF103473">
    <property type="entry name" value="MFS general substrate transporter"/>
    <property type="match status" value="1"/>
</dbReference>
<accession>A0CB58</accession>
<dbReference type="OMA" id="LTICFQR"/>
<dbReference type="HOGENOM" id="CLU_579344_0_0_1"/>
<dbReference type="EMBL" id="CT868056">
    <property type="protein sequence ID" value="CAK68025.1"/>
    <property type="molecule type" value="Genomic_DNA"/>
</dbReference>
<dbReference type="RefSeq" id="XP_001435422.1">
    <property type="nucleotide sequence ID" value="XM_001435385.1"/>
</dbReference>
<dbReference type="GeneID" id="5021207"/>
<organism evidence="2 3">
    <name type="scientific">Paramecium tetraurelia</name>
    <dbReference type="NCBI Taxonomy" id="5888"/>
    <lineage>
        <taxon>Eukaryota</taxon>
        <taxon>Sar</taxon>
        <taxon>Alveolata</taxon>
        <taxon>Ciliophora</taxon>
        <taxon>Intramacronucleata</taxon>
        <taxon>Oligohymenophorea</taxon>
        <taxon>Peniculida</taxon>
        <taxon>Parameciidae</taxon>
        <taxon>Paramecium</taxon>
    </lineage>
</organism>
<dbReference type="KEGG" id="ptm:GSPATT00036808001"/>
<dbReference type="InterPro" id="IPR036259">
    <property type="entry name" value="MFS_trans_sf"/>
</dbReference>
<dbReference type="OrthoDB" id="309054at2759"/>
<dbReference type="AlphaFoldDB" id="A0CB58"/>
<feature type="transmembrane region" description="Helical" evidence="1">
    <location>
        <begin position="140"/>
        <end position="157"/>
    </location>
</feature>
<dbReference type="InParanoid" id="A0CB58"/>
<feature type="transmembrane region" description="Helical" evidence="1">
    <location>
        <begin position="68"/>
        <end position="90"/>
    </location>
</feature>
<gene>
    <name evidence="2" type="ORF">GSPATT00036808001</name>
</gene>
<dbReference type="Proteomes" id="UP000000600">
    <property type="component" value="Unassembled WGS sequence"/>
</dbReference>
<keyword evidence="1" id="KW-0472">Membrane</keyword>
<keyword evidence="1" id="KW-0812">Transmembrane</keyword>
<keyword evidence="1" id="KW-1133">Transmembrane helix</keyword>
<evidence type="ECO:0008006" key="4">
    <source>
        <dbReference type="Google" id="ProtNLM"/>
    </source>
</evidence>
<feature type="transmembrane region" description="Helical" evidence="1">
    <location>
        <begin position="421"/>
        <end position="446"/>
    </location>
</feature>
<evidence type="ECO:0000313" key="2">
    <source>
        <dbReference type="EMBL" id="CAK68025.1"/>
    </source>
</evidence>
<evidence type="ECO:0000313" key="3">
    <source>
        <dbReference type="Proteomes" id="UP000000600"/>
    </source>
</evidence>
<evidence type="ECO:0000256" key="1">
    <source>
        <dbReference type="SAM" id="Phobius"/>
    </source>
</evidence>
<feature type="transmembrane region" description="Helical" evidence="1">
    <location>
        <begin position="275"/>
        <end position="301"/>
    </location>
</feature>